<accession>A0A382FT17</accession>
<dbReference type="EMBL" id="UINC01051396">
    <property type="protein sequence ID" value="SVB65514.1"/>
    <property type="molecule type" value="Genomic_DNA"/>
</dbReference>
<dbReference type="AlphaFoldDB" id="A0A382FT17"/>
<evidence type="ECO:0000313" key="1">
    <source>
        <dbReference type="EMBL" id="SVB65514.1"/>
    </source>
</evidence>
<protein>
    <submittedName>
        <fullName evidence="1">Uncharacterized protein</fullName>
    </submittedName>
</protein>
<reference evidence="1" key="1">
    <citation type="submission" date="2018-05" db="EMBL/GenBank/DDBJ databases">
        <authorList>
            <person name="Lanie J.A."/>
            <person name="Ng W.-L."/>
            <person name="Kazmierczak K.M."/>
            <person name="Andrzejewski T.M."/>
            <person name="Davidsen T.M."/>
            <person name="Wayne K.J."/>
            <person name="Tettelin H."/>
            <person name="Glass J.I."/>
            <person name="Rusch D."/>
            <person name="Podicherti R."/>
            <person name="Tsui H.-C.T."/>
            <person name="Winkler M.E."/>
        </authorList>
    </citation>
    <scope>NUCLEOTIDE SEQUENCE</scope>
</reference>
<proteinExistence type="predicted"/>
<sequence length="36" mass="4241">MYNITVFITRIVWAVYVELYNCEELVESISGREGRS</sequence>
<organism evidence="1">
    <name type="scientific">marine metagenome</name>
    <dbReference type="NCBI Taxonomy" id="408172"/>
    <lineage>
        <taxon>unclassified sequences</taxon>
        <taxon>metagenomes</taxon>
        <taxon>ecological metagenomes</taxon>
    </lineage>
</organism>
<name>A0A382FT17_9ZZZZ</name>
<gene>
    <name evidence="1" type="ORF">METZ01_LOCUS218368</name>
</gene>